<feature type="compositionally biased region" description="Low complexity" evidence="4">
    <location>
        <begin position="40"/>
        <end position="59"/>
    </location>
</feature>
<dbReference type="CDD" id="cd02440">
    <property type="entry name" value="AdoMet_MTases"/>
    <property type="match status" value="1"/>
</dbReference>
<dbReference type="InterPro" id="IPR026170">
    <property type="entry name" value="FAM173A/B"/>
</dbReference>
<keyword evidence="1 7" id="KW-0489">Methyltransferase</keyword>
<evidence type="ECO:0000256" key="1">
    <source>
        <dbReference type="ARBA" id="ARBA00022603"/>
    </source>
</evidence>
<feature type="domain" description="Methyltransferase" evidence="6">
    <location>
        <begin position="87"/>
        <end position="194"/>
    </location>
</feature>
<evidence type="ECO:0000313" key="7">
    <source>
        <dbReference type="EMBL" id="WGV28630.1"/>
    </source>
</evidence>
<dbReference type="SUPFAM" id="SSF53335">
    <property type="entry name" value="S-adenosyl-L-methionine-dependent methyltransferases"/>
    <property type="match status" value="1"/>
</dbReference>
<feature type="signal peptide" evidence="5">
    <location>
        <begin position="1"/>
        <end position="22"/>
    </location>
</feature>
<dbReference type="EMBL" id="CP124543">
    <property type="protein sequence ID" value="WGV28630.1"/>
    <property type="molecule type" value="Genomic_DNA"/>
</dbReference>
<evidence type="ECO:0000256" key="5">
    <source>
        <dbReference type="SAM" id="SignalP"/>
    </source>
</evidence>
<sequence length="219" mass="24056">MSFKKVLFVLVTGVSITSLGIAGCTTQQRDLEAEVQPPTLTGQTETAQTQTSTPTTQPQERPGDVPYVPTPQPVVDAMLEVAKVGKNDVLYDLGSGDGRIVNTAAQKYGTRGVGIDIDPERVQEANANAQKAGVTDRVQFVQQDLFNTDFSEATVVTLYLLPEINLKLRPKLLRELKPGTRIVSHSFDMGDWKPEKTLTVDGRQVYYWVVPEKVPANLQ</sequence>
<dbReference type="Gene3D" id="3.40.50.150">
    <property type="entry name" value="Vaccinia Virus protein VP39"/>
    <property type="match status" value="1"/>
</dbReference>
<evidence type="ECO:0000256" key="4">
    <source>
        <dbReference type="SAM" id="MobiDB-lite"/>
    </source>
</evidence>
<name>A0AAJ6NXM1_9CYAN</name>
<dbReference type="PANTHER" id="PTHR13610">
    <property type="entry name" value="METHYLTRANSFERASE DOMAIN-CONTAINING PROTEIN"/>
    <property type="match status" value="1"/>
</dbReference>
<keyword evidence="3" id="KW-0949">S-adenosyl-L-methionine</keyword>
<feature type="chain" id="PRO_5042580265" evidence="5">
    <location>
        <begin position="23"/>
        <end position="219"/>
    </location>
</feature>
<evidence type="ECO:0000256" key="2">
    <source>
        <dbReference type="ARBA" id="ARBA00022679"/>
    </source>
</evidence>
<dbReference type="PANTHER" id="PTHR13610:SF11">
    <property type="entry name" value="METHYLTRANSFERASE DOMAIN-CONTAINING PROTEIN"/>
    <property type="match status" value="1"/>
</dbReference>
<evidence type="ECO:0000256" key="3">
    <source>
        <dbReference type="ARBA" id="ARBA00022691"/>
    </source>
</evidence>
<dbReference type="GO" id="GO:0032259">
    <property type="term" value="P:methylation"/>
    <property type="evidence" value="ECO:0007669"/>
    <property type="project" value="UniProtKB-KW"/>
</dbReference>
<dbReference type="InterPro" id="IPR025714">
    <property type="entry name" value="Methyltranfer_dom"/>
</dbReference>
<evidence type="ECO:0000259" key="6">
    <source>
        <dbReference type="Pfam" id="PF13847"/>
    </source>
</evidence>
<keyword evidence="5" id="KW-0732">Signal</keyword>
<dbReference type="InterPro" id="IPR029063">
    <property type="entry name" value="SAM-dependent_MTases_sf"/>
</dbReference>
<feature type="region of interest" description="Disordered" evidence="4">
    <location>
        <begin position="40"/>
        <end position="65"/>
    </location>
</feature>
<dbReference type="GO" id="GO:0016279">
    <property type="term" value="F:protein-lysine N-methyltransferase activity"/>
    <property type="evidence" value="ECO:0007669"/>
    <property type="project" value="InterPro"/>
</dbReference>
<dbReference type="EC" id="2.1.-.-" evidence="7"/>
<keyword evidence="8" id="KW-1185">Reference proteome</keyword>
<proteinExistence type="predicted"/>
<dbReference type="RefSeq" id="WP_281485856.1">
    <property type="nucleotide sequence ID" value="NZ_CP124543.1"/>
</dbReference>
<gene>
    <name evidence="7" type="ORF">QI031_14705</name>
</gene>
<dbReference type="Proteomes" id="UP001223520">
    <property type="component" value="Chromosome"/>
</dbReference>
<keyword evidence="2 7" id="KW-0808">Transferase</keyword>
<organism evidence="7 8">
    <name type="scientific">Halotia branconii CENA392</name>
    <dbReference type="NCBI Taxonomy" id="1539056"/>
    <lineage>
        <taxon>Bacteria</taxon>
        <taxon>Bacillati</taxon>
        <taxon>Cyanobacteriota</taxon>
        <taxon>Cyanophyceae</taxon>
        <taxon>Nostocales</taxon>
        <taxon>Nodulariaceae</taxon>
        <taxon>Halotia</taxon>
    </lineage>
</organism>
<dbReference type="KEGG" id="hbq:QI031_14705"/>
<evidence type="ECO:0000313" key="8">
    <source>
        <dbReference type="Proteomes" id="UP001223520"/>
    </source>
</evidence>
<dbReference type="AlphaFoldDB" id="A0AAJ6NXM1"/>
<accession>A0AAJ6NXM1</accession>
<dbReference type="Pfam" id="PF13847">
    <property type="entry name" value="Methyltransf_31"/>
    <property type="match status" value="1"/>
</dbReference>
<dbReference type="PROSITE" id="PS51257">
    <property type="entry name" value="PROKAR_LIPOPROTEIN"/>
    <property type="match status" value="1"/>
</dbReference>
<reference evidence="7 8" key="1">
    <citation type="journal article" date="2023" name="Limnol Oceanogr Lett">
        <title>Environmental adaptations by the intertidal Antarctic cyanobacterium Halotia branconii CENA392 as revealed using long-read genome sequencing.</title>
        <authorList>
            <person name="Dextro R.B."/>
            <person name="Delbaje E."/>
            <person name="Freitas P.N.N."/>
            <person name="Geraldes V."/>
            <person name="Pinto E."/>
            <person name="Long P.F."/>
            <person name="Fiore M.F."/>
        </authorList>
    </citation>
    <scope>NUCLEOTIDE SEQUENCE [LARGE SCALE GENOMIC DNA]</scope>
    <source>
        <strain evidence="7 8">CENA392</strain>
    </source>
</reference>
<protein>
    <submittedName>
        <fullName evidence="7">Class I SAM-dependent methyltransferase</fullName>
        <ecNumber evidence="7">2.1.-.-</ecNumber>
    </submittedName>
</protein>